<dbReference type="InterPro" id="IPR051595">
    <property type="entry name" value="GH25_Enzymes"/>
</dbReference>
<dbReference type="EMBL" id="MUAI01000007">
    <property type="protein sequence ID" value="OOR06495.1"/>
    <property type="molecule type" value="Genomic_DNA"/>
</dbReference>
<feature type="domain" description="SH3b" evidence="4">
    <location>
        <begin position="284"/>
        <end position="354"/>
    </location>
</feature>
<evidence type="ECO:0000313" key="5">
    <source>
        <dbReference type="EMBL" id="OOR06495.1"/>
    </source>
</evidence>
<sequence length="354" mass="39671">MKKTLKHISSVVFAVILVLSVATSAFADRTLIIPDLPKQPYRYGVGAYEGVVAHSTATPEAPAINIQKYESRTWRNAFVHYAVDWNETIQIADTRYIAYGGGLAANKRFVHVELCETANYDKFKRSYDKYVKLLAKILRDRGLSVEKGLWTHYDVTKYLGGTNHEDPLDYLRSHGVSEAQFRADVQRSYKNSSVEVSVPEKPSKPAEVPTAVTDGIAYIEGKNVNLRKGPSTSYSKIRQLNKPESYVVWAEKDGWLNLGGEQWIKNDSSYVKFNKKSTVDASIVGKRIVSKVNNLRFYDAPSWQDKDVVGSVDAGLGFTIDAKVSVNGSPQYKVHNSKGKTYYVTANKAYVYVK</sequence>
<dbReference type="PANTHER" id="PTHR23208:SF36">
    <property type="entry name" value="LYSOZYME-RELATED"/>
    <property type="match status" value="1"/>
</dbReference>
<dbReference type="Gene3D" id="3.40.80.10">
    <property type="entry name" value="Peptidoglycan recognition protein-like"/>
    <property type="match status" value="1"/>
</dbReference>
<comment type="caution">
    <text evidence="5">The sequence shown here is derived from an EMBL/GenBank/DDBJ whole genome shotgun (WGS) entry which is preliminary data.</text>
</comment>
<dbReference type="PROSITE" id="PS51781">
    <property type="entry name" value="SH3B"/>
    <property type="match status" value="1"/>
</dbReference>
<protein>
    <recommendedName>
        <fullName evidence="2">Autolysin</fullName>
    </recommendedName>
    <alternativeName>
        <fullName evidence="1">Cell wall hydrolase</fullName>
    </alternativeName>
</protein>
<dbReference type="InterPro" id="IPR003646">
    <property type="entry name" value="SH3-like_bac-type"/>
</dbReference>
<dbReference type="GO" id="GO:0008745">
    <property type="term" value="F:N-acetylmuramoyl-L-alanine amidase activity"/>
    <property type="evidence" value="ECO:0007669"/>
    <property type="project" value="InterPro"/>
</dbReference>
<keyword evidence="3" id="KW-0732">Signal</keyword>
<dbReference type="PANTHER" id="PTHR23208">
    <property type="entry name" value="LYSOZYME PROTEIN"/>
    <property type="match status" value="1"/>
</dbReference>
<dbReference type="CDD" id="cd06583">
    <property type="entry name" value="PGRP"/>
    <property type="match status" value="1"/>
</dbReference>
<dbReference type="GO" id="GO:0009253">
    <property type="term" value="P:peptidoglycan catabolic process"/>
    <property type="evidence" value="ECO:0007669"/>
    <property type="project" value="InterPro"/>
</dbReference>
<evidence type="ECO:0000256" key="2">
    <source>
        <dbReference type="ARBA" id="ARBA00032390"/>
    </source>
</evidence>
<dbReference type="Pfam" id="PF01510">
    <property type="entry name" value="Amidase_2"/>
    <property type="match status" value="1"/>
</dbReference>
<dbReference type="RefSeq" id="WP_078176054.1">
    <property type="nucleotide sequence ID" value="NZ_JBCMNA010000002.1"/>
</dbReference>
<evidence type="ECO:0000313" key="6">
    <source>
        <dbReference type="Proteomes" id="UP000190696"/>
    </source>
</evidence>
<dbReference type="SMART" id="SM00644">
    <property type="entry name" value="Ami_2"/>
    <property type="match status" value="1"/>
</dbReference>
<dbReference type="SUPFAM" id="SSF55846">
    <property type="entry name" value="N-acetylmuramoyl-L-alanine amidase-like"/>
    <property type="match status" value="1"/>
</dbReference>
<reference evidence="5 6" key="1">
    <citation type="submission" date="2017-01" db="EMBL/GenBank/DDBJ databases">
        <title>Bacillus cereus isolates.</title>
        <authorList>
            <person name="Beno S.M."/>
        </authorList>
    </citation>
    <scope>NUCLEOTIDE SEQUENCE [LARGE SCALE GENOMIC DNA]</scope>
    <source>
        <strain evidence="5 6">FSL W7-1108</strain>
    </source>
</reference>
<feature type="signal peptide" evidence="3">
    <location>
        <begin position="1"/>
        <end position="27"/>
    </location>
</feature>
<evidence type="ECO:0000259" key="4">
    <source>
        <dbReference type="PROSITE" id="PS51781"/>
    </source>
</evidence>
<dbReference type="Gene3D" id="2.30.30.40">
    <property type="entry name" value="SH3 Domains"/>
    <property type="match status" value="1"/>
</dbReference>
<proteinExistence type="predicted"/>
<gene>
    <name evidence="5" type="ORF">BW900_11790</name>
</gene>
<evidence type="ECO:0000256" key="3">
    <source>
        <dbReference type="SAM" id="SignalP"/>
    </source>
</evidence>
<dbReference type="InterPro" id="IPR002502">
    <property type="entry name" value="Amidase_domain"/>
</dbReference>
<dbReference type="AlphaFoldDB" id="A0A1S9T907"/>
<organism evidence="5 6">
    <name type="scientific">Bacillus mycoides</name>
    <dbReference type="NCBI Taxonomy" id="1405"/>
    <lineage>
        <taxon>Bacteria</taxon>
        <taxon>Bacillati</taxon>
        <taxon>Bacillota</taxon>
        <taxon>Bacilli</taxon>
        <taxon>Bacillales</taxon>
        <taxon>Bacillaceae</taxon>
        <taxon>Bacillus</taxon>
        <taxon>Bacillus cereus group</taxon>
    </lineage>
</organism>
<dbReference type="InterPro" id="IPR036505">
    <property type="entry name" value="Amidase/PGRP_sf"/>
</dbReference>
<accession>A0A1S9T907</accession>
<feature type="chain" id="PRO_5012504235" description="Autolysin" evidence="3">
    <location>
        <begin position="28"/>
        <end position="354"/>
    </location>
</feature>
<name>A0A1S9T907_BACMY</name>
<evidence type="ECO:0000256" key="1">
    <source>
        <dbReference type="ARBA" id="ARBA00030881"/>
    </source>
</evidence>
<dbReference type="Proteomes" id="UP000190696">
    <property type="component" value="Unassembled WGS sequence"/>
</dbReference>